<name>A0A1W2E9X9_9FIRM</name>
<proteinExistence type="predicted"/>
<keyword evidence="1" id="KW-0472">Membrane</keyword>
<evidence type="ECO:0000313" key="3">
    <source>
        <dbReference type="Proteomes" id="UP000192738"/>
    </source>
</evidence>
<keyword evidence="3" id="KW-1185">Reference proteome</keyword>
<dbReference type="OrthoDB" id="1675927at2"/>
<protein>
    <recommendedName>
        <fullName evidence="4">Type 4 fimbrial biogenesis protein PilX N-terminal domain-containing protein</fullName>
    </recommendedName>
</protein>
<keyword evidence="1" id="KW-1133">Transmembrane helix</keyword>
<organism evidence="2 3">
    <name type="scientific">Sporomusa malonica</name>
    <dbReference type="NCBI Taxonomy" id="112901"/>
    <lineage>
        <taxon>Bacteria</taxon>
        <taxon>Bacillati</taxon>
        <taxon>Bacillota</taxon>
        <taxon>Negativicutes</taxon>
        <taxon>Selenomonadales</taxon>
        <taxon>Sporomusaceae</taxon>
        <taxon>Sporomusa</taxon>
    </lineage>
</organism>
<dbReference type="STRING" id="112901.SAMN04488500_12285"/>
<dbReference type="EMBL" id="FWXI01000022">
    <property type="protein sequence ID" value="SMD06541.1"/>
    <property type="molecule type" value="Genomic_DNA"/>
</dbReference>
<dbReference type="RefSeq" id="WP_084577720.1">
    <property type="nucleotide sequence ID" value="NZ_CP155572.1"/>
</dbReference>
<feature type="transmembrane region" description="Helical" evidence="1">
    <location>
        <begin position="12"/>
        <end position="35"/>
    </location>
</feature>
<keyword evidence="1" id="KW-0812">Transmembrane</keyword>
<evidence type="ECO:0000256" key="1">
    <source>
        <dbReference type="SAM" id="Phobius"/>
    </source>
</evidence>
<evidence type="ECO:0008006" key="4">
    <source>
        <dbReference type="Google" id="ProtNLM"/>
    </source>
</evidence>
<accession>A0A1W2E9X9</accession>
<evidence type="ECO:0000313" key="2">
    <source>
        <dbReference type="EMBL" id="SMD06541.1"/>
    </source>
</evidence>
<dbReference type="AlphaFoldDB" id="A0A1W2E9X9"/>
<dbReference type="Proteomes" id="UP000192738">
    <property type="component" value="Unassembled WGS sequence"/>
</dbReference>
<gene>
    <name evidence="2" type="ORF">SAMN04488500_12285</name>
</gene>
<sequence length="137" mass="14661">MSYLKRRIVDQSGSSVLLAIAVMMLLGVVGSAFIFRGVTEINSATNYRDGIQALYLAEAGARRALVELSNNSNWVPANPYFEGSGSYLLQITIGTPSTIEAVGTVNKSVRKVVLKVTISSGSGSPPHSIAINSWNYH</sequence>
<reference evidence="2 3" key="1">
    <citation type="submission" date="2017-04" db="EMBL/GenBank/DDBJ databases">
        <authorList>
            <person name="Afonso C.L."/>
            <person name="Miller P.J."/>
            <person name="Scott M.A."/>
            <person name="Spackman E."/>
            <person name="Goraichik I."/>
            <person name="Dimitrov K.M."/>
            <person name="Suarez D.L."/>
            <person name="Swayne D.E."/>
        </authorList>
    </citation>
    <scope>NUCLEOTIDE SEQUENCE [LARGE SCALE GENOMIC DNA]</scope>
    <source>
        <strain evidence="2 3">DSM 5090</strain>
    </source>
</reference>